<feature type="domain" description="HTH cro/C1-type" evidence="2">
    <location>
        <begin position="43"/>
        <end position="97"/>
    </location>
</feature>
<reference evidence="3 4" key="1">
    <citation type="submission" date="2015-12" db="EMBL/GenBank/DDBJ databases">
        <authorList>
            <person name="Shamseldin A."/>
            <person name="Moawad H."/>
            <person name="Abd El-Rahim W.M."/>
            <person name="Sadowsky M.J."/>
        </authorList>
    </citation>
    <scope>NUCLEOTIDE SEQUENCE [LARGE SCALE GENOMIC DNA]</scope>
    <source>
        <strain evidence="3 4">SM2</strain>
    </source>
</reference>
<dbReference type="SMART" id="SM00530">
    <property type="entry name" value="HTH_XRE"/>
    <property type="match status" value="1"/>
</dbReference>
<dbReference type="EMBL" id="CP014544">
    <property type="protein sequence ID" value="AMO68433.1"/>
    <property type="molecule type" value="Genomic_DNA"/>
</dbReference>
<dbReference type="PROSITE" id="PS50943">
    <property type="entry name" value="HTH_CROC1"/>
    <property type="match status" value="1"/>
</dbReference>
<keyword evidence="1" id="KW-0472">Membrane</keyword>
<proteinExistence type="predicted"/>
<feature type="transmembrane region" description="Helical" evidence="1">
    <location>
        <begin position="6"/>
        <end position="24"/>
    </location>
</feature>
<keyword evidence="1" id="KW-0812">Transmembrane</keyword>
<protein>
    <submittedName>
        <fullName evidence="3">DNA-binding protein</fullName>
    </submittedName>
</protein>
<keyword evidence="3" id="KW-0238">DNA-binding</keyword>
<organism evidence="3 4">
    <name type="scientific">Zhongshania aliphaticivorans</name>
    <dbReference type="NCBI Taxonomy" id="1470434"/>
    <lineage>
        <taxon>Bacteria</taxon>
        <taxon>Pseudomonadati</taxon>
        <taxon>Pseudomonadota</taxon>
        <taxon>Gammaproteobacteria</taxon>
        <taxon>Cellvibrionales</taxon>
        <taxon>Spongiibacteraceae</taxon>
        <taxon>Zhongshania</taxon>
    </lineage>
</organism>
<dbReference type="KEGG" id="zal:AZF00_09020"/>
<name>A0A127M5A3_9GAMM</name>
<dbReference type="Gene3D" id="1.10.260.40">
    <property type="entry name" value="lambda repressor-like DNA-binding domains"/>
    <property type="match status" value="1"/>
</dbReference>
<accession>A0A127M5A3</accession>
<dbReference type="InterPro" id="IPR010982">
    <property type="entry name" value="Lambda_DNA-bd_dom_sf"/>
</dbReference>
<evidence type="ECO:0000313" key="3">
    <source>
        <dbReference type="EMBL" id="AMO68433.1"/>
    </source>
</evidence>
<dbReference type="SUPFAM" id="SSF47413">
    <property type="entry name" value="lambda repressor-like DNA-binding domains"/>
    <property type="match status" value="1"/>
</dbReference>
<dbReference type="Pfam" id="PF13560">
    <property type="entry name" value="HTH_31"/>
    <property type="match status" value="1"/>
</dbReference>
<dbReference type="CDD" id="cd00093">
    <property type="entry name" value="HTH_XRE"/>
    <property type="match status" value="1"/>
</dbReference>
<keyword evidence="1" id="KW-1133">Transmembrane helix</keyword>
<evidence type="ECO:0000256" key="1">
    <source>
        <dbReference type="SAM" id="Phobius"/>
    </source>
</evidence>
<dbReference type="AlphaFoldDB" id="A0A127M5A3"/>
<evidence type="ECO:0000313" key="4">
    <source>
        <dbReference type="Proteomes" id="UP000074119"/>
    </source>
</evidence>
<gene>
    <name evidence="3" type="ORF">AZF00_09020</name>
</gene>
<dbReference type="GO" id="GO:0003677">
    <property type="term" value="F:DNA binding"/>
    <property type="evidence" value="ECO:0007669"/>
    <property type="project" value="UniProtKB-KW"/>
</dbReference>
<dbReference type="InterPro" id="IPR001387">
    <property type="entry name" value="Cro/C1-type_HTH"/>
</dbReference>
<sequence>MSFMKQYVVFSVSNFATFYIVSIIETMKPSPYTIHYDNLRAWLKQQRENSGLSLRAASAMMGRHHSVLGKMEQDRRKIELSEFIEYCEVIGADPHEGMDIMMKSLKTSKLV</sequence>
<dbReference type="STRING" id="1470434.AZF00_09020"/>
<evidence type="ECO:0000259" key="2">
    <source>
        <dbReference type="PROSITE" id="PS50943"/>
    </source>
</evidence>
<dbReference type="Proteomes" id="UP000074119">
    <property type="component" value="Chromosome"/>
</dbReference>